<reference evidence="3" key="1">
    <citation type="journal article" date="2012" name="Nature">
        <title>A physical, genetic and functional sequence assembly of the barley genome.</title>
        <authorList>
            <consortium name="The International Barley Genome Sequencing Consortium"/>
            <person name="Mayer K.F."/>
            <person name="Waugh R."/>
            <person name="Brown J.W."/>
            <person name="Schulman A."/>
            <person name="Langridge P."/>
            <person name="Platzer M."/>
            <person name="Fincher G.B."/>
            <person name="Muehlbauer G.J."/>
            <person name="Sato K."/>
            <person name="Close T.J."/>
            <person name="Wise R.P."/>
            <person name="Stein N."/>
        </authorList>
    </citation>
    <scope>NUCLEOTIDE SEQUENCE [LARGE SCALE GENOMIC DNA]</scope>
    <source>
        <strain evidence="3">cv. Morex</strain>
    </source>
</reference>
<accession>M0WKD1</accession>
<reference evidence="2" key="3">
    <citation type="submission" date="2022-01" db="UniProtKB">
        <authorList>
            <consortium name="EnsemblPlants"/>
        </authorList>
    </citation>
    <scope>IDENTIFICATION</scope>
    <source>
        <strain evidence="2">subsp. vulgare</strain>
    </source>
</reference>
<dbReference type="Proteomes" id="UP000011116">
    <property type="component" value="Chromosome 7H"/>
</dbReference>
<sequence length="495" mass="56335">MSNKSQSQMASPTPSPSPSTASKFRVANQRKRCLYTSSLRAATRRKKSRNNSLHDLPEEILKIIISRLTLKDAARMSTLSSMWKTLWNSHSNLSFHAAMVTHSNSKGDGMDSQEKKFIDIVDTVLRNHDGTYLDQFEVAFELREKHACSLDSWIGFAVSSKASEIVLDLDPRSPRTAEDAYDFPFHLFQSENGIQSVWVKCVSLKPPRDFYGFTKLTKFTIRSVHIMEDIGNLLSNCCALRWLHIICCNFGKLKLHGTFYRLQHLCVIYSELQAIELHAIGLETFKYVGQPLPIVFYGSPKLKIADIKLCPYYYFGYVCSELSTALPCLEELYMDVRLKAEVRDYAISKVKFNYLRYVNCTVIIRGHPKYTGGILELASIVKAAPVLEKLDLHMDSSMYPHYICKAIGNPSPSPHNHLKIVRATGFFGLEGQIELALYILENARLLQSMTIDLLALRQSRRSREEANKSIDAQICREIVHEFLGLEKYRGVLTIL</sequence>
<dbReference type="InParanoid" id="M0WKD1"/>
<dbReference type="InterPro" id="IPR055357">
    <property type="entry name" value="LRR_At1g61320_AtMIF1"/>
</dbReference>
<dbReference type="Gramene" id="HORVU.MOREX.r2.7HG0623260.1">
    <property type="protein sequence ID" value="HORVU.MOREX.r2.7HG0623260.1"/>
    <property type="gene ID" value="HORVU.MOREX.r2.7HG0623260"/>
</dbReference>
<dbReference type="AlphaFoldDB" id="M0WKD1"/>
<dbReference type="FunCoup" id="M0WKD1">
    <property type="interactions" value="1241"/>
</dbReference>
<dbReference type="SMR" id="M0WKD1"/>
<keyword evidence="3" id="KW-1185">Reference proteome</keyword>
<dbReference type="EnsemblPlants" id="HORVU.MOREX.r3.7HG0751350.1">
    <property type="protein sequence ID" value="HORVU.MOREX.r3.7HG0751350.1"/>
    <property type="gene ID" value="HORVU.MOREX.r3.7HG0751350"/>
</dbReference>
<dbReference type="PROSITE" id="PS50181">
    <property type="entry name" value="FBOX"/>
    <property type="match status" value="1"/>
</dbReference>
<evidence type="ECO:0000313" key="3">
    <source>
        <dbReference type="Proteomes" id="UP000011116"/>
    </source>
</evidence>
<dbReference type="InterPro" id="IPR053772">
    <property type="entry name" value="At1g61320/At1g61330-like"/>
</dbReference>
<dbReference type="Gramene" id="HORVU.MOREX.r3.7HG0751350.1">
    <property type="protein sequence ID" value="HORVU.MOREX.r3.7HG0751350.1"/>
    <property type="gene ID" value="HORVU.MOREX.r3.7HG0751350"/>
</dbReference>
<dbReference type="InterPro" id="IPR036047">
    <property type="entry name" value="F-box-like_dom_sf"/>
</dbReference>
<dbReference type="InterPro" id="IPR032675">
    <property type="entry name" value="LRR_dom_sf"/>
</dbReference>
<dbReference type="InterPro" id="IPR001810">
    <property type="entry name" value="F-box_dom"/>
</dbReference>
<dbReference type="eggNOG" id="ENOG502RYMX">
    <property type="taxonomic scope" value="Eukaryota"/>
</dbReference>
<name>M0WKD1_HORVV</name>
<reference evidence="2" key="2">
    <citation type="submission" date="2020-10" db="EMBL/GenBank/DDBJ databases">
        <authorList>
            <person name="Scholz U."/>
            <person name="Mascher M."/>
            <person name="Fiebig A."/>
        </authorList>
    </citation>
    <scope>NUCLEOTIDE SEQUENCE [LARGE SCALE GENOMIC DNA]</scope>
    <source>
        <strain evidence="2">cv. Morex</strain>
    </source>
</reference>
<dbReference type="PANTHER" id="PTHR34145">
    <property type="entry name" value="OS02G0105600 PROTEIN"/>
    <property type="match status" value="1"/>
</dbReference>
<dbReference type="Gene3D" id="3.80.10.10">
    <property type="entry name" value="Ribonuclease Inhibitor"/>
    <property type="match status" value="1"/>
</dbReference>
<evidence type="ECO:0000313" key="2">
    <source>
        <dbReference type="EnsemblPlants" id="HORVU.MOREX.r3.7HG0751350.1"/>
    </source>
</evidence>
<evidence type="ECO:0000256" key="1">
    <source>
        <dbReference type="SAM" id="MobiDB-lite"/>
    </source>
</evidence>
<feature type="region of interest" description="Disordered" evidence="1">
    <location>
        <begin position="1"/>
        <end position="28"/>
    </location>
</feature>
<dbReference type="SUPFAM" id="SSF81383">
    <property type="entry name" value="F-box domain"/>
    <property type="match status" value="1"/>
</dbReference>
<proteinExistence type="predicted"/>
<dbReference type="SMART" id="SM00256">
    <property type="entry name" value="FBOX"/>
    <property type="match status" value="1"/>
</dbReference>
<organism evidence="2 3">
    <name type="scientific">Hordeum vulgare subsp. vulgare</name>
    <name type="common">Domesticated barley</name>
    <dbReference type="NCBI Taxonomy" id="112509"/>
    <lineage>
        <taxon>Eukaryota</taxon>
        <taxon>Viridiplantae</taxon>
        <taxon>Streptophyta</taxon>
        <taxon>Embryophyta</taxon>
        <taxon>Tracheophyta</taxon>
        <taxon>Spermatophyta</taxon>
        <taxon>Magnoliopsida</taxon>
        <taxon>Liliopsida</taxon>
        <taxon>Poales</taxon>
        <taxon>Poaceae</taxon>
        <taxon>BOP clade</taxon>
        <taxon>Pooideae</taxon>
        <taxon>Triticodae</taxon>
        <taxon>Triticeae</taxon>
        <taxon>Hordeinae</taxon>
        <taxon>Hordeum</taxon>
    </lineage>
</organism>
<dbReference type="Pfam" id="PF00646">
    <property type="entry name" value="F-box"/>
    <property type="match status" value="1"/>
</dbReference>
<feature type="compositionally biased region" description="Low complexity" evidence="1">
    <location>
        <begin position="1"/>
        <end position="22"/>
    </location>
</feature>
<dbReference type="PANTHER" id="PTHR34145:SF61">
    <property type="entry name" value="OS07G0161500 PROTEIN"/>
    <property type="match status" value="1"/>
</dbReference>
<dbReference type="Pfam" id="PF23622">
    <property type="entry name" value="LRR_At1g61320_AtMIF1"/>
    <property type="match status" value="1"/>
</dbReference>
<dbReference type="SUPFAM" id="SSF52047">
    <property type="entry name" value="RNI-like"/>
    <property type="match status" value="1"/>
</dbReference>
<protein>
    <submittedName>
        <fullName evidence="2">Uncharacterized protein</fullName>
    </submittedName>
</protein>
<dbReference type="PaxDb" id="4513-MLOC_52347.1"/>
<dbReference type="STRING" id="112509.M0WKD1"/>